<dbReference type="GO" id="GO:0098632">
    <property type="term" value="F:cell-cell adhesion mediator activity"/>
    <property type="evidence" value="ECO:0007669"/>
    <property type="project" value="InterPro"/>
</dbReference>
<dbReference type="PANTHER" id="PTHR46841:SF7">
    <property type="entry name" value="IG-LIKE DOMAIN-CONTAINING PROTEIN"/>
    <property type="match status" value="1"/>
</dbReference>
<dbReference type="GO" id="GO:0030424">
    <property type="term" value="C:axon"/>
    <property type="evidence" value="ECO:0007669"/>
    <property type="project" value="TreeGrafter"/>
</dbReference>
<evidence type="ECO:0000256" key="5">
    <source>
        <dbReference type="ARBA" id="ARBA00023136"/>
    </source>
</evidence>
<feature type="domain" description="Ig-like" evidence="10">
    <location>
        <begin position="30"/>
        <end position="124"/>
    </location>
</feature>
<evidence type="ECO:0000256" key="8">
    <source>
        <dbReference type="ARBA" id="ARBA00023319"/>
    </source>
</evidence>
<evidence type="ECO:0000313" key="11">
    <source>
        <dbReference type="Ensembl" id="ENSSFAP00005005221.1"/>
    </source>
</evidence>
<keyword evidence="3 9" id="KW-0732">Signal</keyword>
<dbReference type="InParanoid" id="A0A672FEC3"/>
<evidence type="ECO:0000256" key="6">
    <source>
        <dbReference type="ARBA" id="ARBA00023157"/>
    </source>
</evidence>
<dbReference type="GO" id="GO:0016020">
    <property type="term" value="C:membrane"/>
    <property type="evidence" value="ECO:0007669"/>
    <property type="project" value="UniProtKB-SubCell"/>
</dbReference>
<dbReference type="InterPro" id="IPR047164">
    <property type="entry name" value="OX2G-like"/>
</dbReference>
<dbReference type="GO" id="GO:0043025">
    <property type="term" value="C:neuronal cell body"/>
    <property type="evidence" value="ECO:0007669"/>
    <property type="project" value="TreeGrafter"/>
</dbReference>
<dbReference type="InterPro" id="IPR007110">
    <property type="entry name" value="Ig-like_dom"/>
</dbReference>
<feature type="chain" id="PRO_5025641110" description="Ig-like domain-containing protein" evidence="9">
    <location>
        <begin position="29"/>
        <end position="315"/>
    </location>
</feature>
<keyword evidence="2" id="KW-0812">Transmembrane</keyword>
<dbReference type="AlphaFoldDB" id="A0A672FEC3"/>
<evidence type="ECO:0000256" key="4">
    <source>
        <dbReference type="ARBA" id="ARBA00022989"/>
    </source>
</evidence>
<reference evidence="11" key="1">
    <citation type="submission" date="2025-08" db="UniProtKB">
        <authorList>
            <consortium name="Ensembl"/>
        </authorList>
    </citation>
    <scope>IDENTIFICATION</scope>
</reference>
<accession>A0A672FEC3</accession>
<dbReference type="Proteomes" id="UP000472267">
    <property type="component" value="Unassembled WGS sequence"/>
</dbReference>
<dbReference type="SUPFAM" id="SSF48726">
    <property type="entry name" value="Immunoglobulin"/>
    <property type="match status" value="2"/>
</dbReference>
<dbReference type="GO" id="GO:0034113">
    <property type="term" value="P:heterotypic cell-cell adhesion"/>
    <property type="evidence" value="ECO:0007669"/>
    <property type="project" value="TreeGrafter"/>
</dbReference>
<dbReference type="InterPro" id="IPR003599">
    <property type="entry name" value="Ig_sub"/>
</dbReference>
<keyword evidence="6" id="KW-1015">Disulfide bond</keyword>
<comment type="subcellular location">
    <subcellularLocation>
        <location evidence="1">Membrane</location>
        <topology evidence="1">Single-pass membrane protein</topology>
    </subcellularLocation>
</comment>
<dbReference type="GO" id="GO:0009986">
    <property type="term" value="C:cell surface"/>
    <property type="evidence" value="ECO:0007669"/>
    <property type="project" value="TreeGrafter"/>
</dbReference>
<dbReference type="OMA" id="FENSTWI"/>
<organism evidence="11 12">
    <name type="scientific">Salarias fasciatus</name>
    <name type="common">Jewelled blenny</name>
    <name type="synonym">Blennius fasciatus</name>
    <dbReference type="NCBI Taxonomy" id="181472"/>
    <lineage>
        <taxon>Eukaryota</taxon>
        <taxon>Metazoa</taxon>
        <taxon>Chordata</taxon>
        <taxon>Craniata</taxon>
        <taxon>Vertebrata</taxon>
        <taxon>Euteleostomi</taxon>
        <taxon>Actinopterygii</taxon>
        <taxon>Neopterygii</taxon>
        <taxon>Teleostei</taxon>
        <taxon>Neoteleostei</taxon>
        <taxon>Acanthomorphata</taxon>
        <taxon>Ovalentaria</taxon>
        <taxon>Blenniimorphae</taxon>
        <taxon>Blenniiformes</taxon>
        <taxon>Blennioidei</taxon>
        <taxon>Blenniidae</taxon>
        <taxon>Salariinae</taxon>
        <taxon>Salarias</taxon>
    </lineage>
</organism>
<keyword evidence="8" id="KW-0393">Immunoglobulin domain</keyword>
<dbReference type="PROSITE" id="PS50835">
    <property type="entry name" value="IG_LIKE"/>
    <property type="match status" value="1"/>
</dbReference>
<proteinExistence type="predicted"/>
<dbReference type="InterPro" id="IPR013106">
    <property type="entry name" value="Ig_V-set"/>
</dbReference>
<dbReference type="InterPro" id="IPR036179">
    <property type="entry name" value="Ig-like_dom_sf"/>
</dbReference>
<dbReference type="SMART" id="SM00409">
    <property type="entry name" value="IG"/>
    <property type="match status" value="1"/>
</dbReference>
<name>A0A672FEC3_SALFA</name>
<evidence type="ECO:0000256" key="3">
    <source>
        <dbReference type="ARBA" id="ARBA00022729"/>
    </source>
</evidence>
<protein>
    <recommendedName>
        <fullName evidence="10">Ig-like domain-containing protein</fullName>
    </recommendedName>
</protein>
<evidence type="ECO:0000256" key="1">
    <source>
        <dbReference type="ARBA" id="ARBA00004167"/>
    </source>
</evidence>
<dbReference type="Ensembl" id="ENSSFAT00005005521.1">
    <property type="protein sequence ID" value="ENSSFAP00005005221.1"/>
    <property type="gene ID" value="ENSSFAG00005003325.1"/>
</dbReference>
<reference evidence="11" key="2">
    <citation type="submission" date="2025-09" db="UniProtKB">
        <authorList>
            <consortium name="Ensembl"/>
        </authorList>
    </citation>
    <scope>IDENTIFICATION</scope>
</reference>
<evidence type="ECO:0000256" key="9">
    <source>
        <dbReference type="SAM" id="SignalP"/>
    </source>
</evidence>
<sequence>MAESRLLCVSSGLMLLCFLSTVVLLSEALPDVVQTQQTVTAAVGGDALFCCQLLQPKDVRQVTWQKLSSTGDGRERDLASSNRFFGQRVNAEFSGKVAFRDASLQNCSIVLRRVQVEDEGCYRCLFNIYPEGVFTGRTCLQLHELQAPLLQVGGPGPAGGPRVVRCVATGRPAPTVTLSATQQGLRLSNHSRVTVSNPNGSVSVNSSALLWGSPPHGGIVGCAAQQQSGPQLHTFVTLPEVGEPSGEEEEPARPSHSNGSVILKQNIQVYSFLKRRLTCSLLSRRKQLGCVAAGRVAGAAVTDLHPGCCGPCPPA</sequence>
<dbReference type="PANTHER" id="PTHR46841">
    <property type="entry name" value="OX-2 MEMBRANE GLYCOPROTEIN"/>
    <property type="match status" value="1"/>
</dbReference>
<dbReference type="Gene3D" id="2.60.40.10">
    <property type="entry name" value="Immunoglobulins"/>
    <property type="match status" value="2"/>
</dbReference>
<evidence type="ECO:0000256" key="7">
    <source>
        <dbReference type="ARBA" id="ARBA00023180"/>
    </source>
</evidence>
<dbReference type="GO" id="GO:0150079">
    <property type="term" value="P:negative regulation of neuroinflammatory response"/>
    <property type="evidence" value="ECO:0007669"/>
    <property type="project" value="TreeGrafter"/>
</dbReference>
<keyword evidence="5" id="KW-0472">Membrane</keyword>
<feature type="signal peptide" evidence="9">
    <location>
        <begin position="1"/>
        <end position="28"/>
    </location>
</feature>
<evidence type="ECO:0000259" key="10">
    <source>
        <dbReference type="PROSITE" id="PS50835"/>
    </source>
</evidence>
<evidence type="ECO:0000313" key="12">
    <source>
        <dbReference type="Proteomes" id="UP000472267"/>
    </source>
</evidence>
<dbReference type="Pfam" id="PF07686">
    <property type="entry name" value="V-set"/>
    <property type="match status" value="1"/>
</dbReference>
<keyword evidence="4" id="KW-1133">Transmembrane helix</keyword>
<evidence type="ECO:0000256" key="2">
    <source>
        <dbReference type="ARBA" id="ARBA00022692"/>
    </source>
</evidence>
<keyword evidence="12" id="KW-1185">Reference proteome</keyword>
<keyword evidence="7" id="KW-0325">Glycoprotein</keyword>
<dbReference type="InterPro" id="IPR013783">
    <property type="entry name" value="Ig-like_fold"/>
</dbReference>